<evidence type="ECO:0000259" key="4">
    <source>
        <dbReference type="PROSITE" id="PS50004"/>
    </source>
</evidence>
<sequence length="261" mass="29413">QEGLSDYRSDSIRESFLPDANIDLDKYIIDRSKWTNTSAVHLKAQDRGFENAINTAEPVRDTSVGATDGNTSGISSNEQLDLAPASQTDHLSVPAIAVTHLGEEQEENDGDEEEDLDELFSSHHPNQLLGSRTSLADSRESIYSIYSDAGEVNYGHIHVTGEIMFFLSYNCKSNILEVHILQCKDLAPVDTKHNRSDPYVKTYLLPDKSRSSKRKTRIKKHTLNPVFDEILKYQITKSELVSRTLLLTVCHNDRFGRNDFL</sequence>
<dbReference type="FunFam" id="2.60.40.150:FF:000006">
    <property type="entry name" value="Synaptotagmin-like 5, isoform CRA_a"/>
    <property type="match status" value="1"/>
</dbReference>
<keyword evidence="2" id="KW-0677">Repeat</keyword>
<dbReference type="EMBL" id="HACG01037758">
    <property type="protein sequence ID" value="CEK84623.1"/>
    <property type="molecule type" value="Transcribed_RNA"/>
</dbReference>
<dbReference type="PANTHER" id="PTHR45716">
    <property type="entry name" value="BITESIZE, ISOFORM I"/>
    <property type="match status" value="1"/>
</dbReference>
<dbReference type="GO" id="GO:0006887">
    <property type="term" value="P:exocytosis"/>
    <property type="evidence" value="ECO:0007669"/>
    <property type="project" value="TreeGrafter"/>
</dbReference>
<name>A0A0B7AUU5_9EUPU</name>
<dbReference type="PANTHER" id="PTHR45716:SF2">
    <property type="entry name" value="BITESIZE, ISOFORM I"/>
    <property type="match status" value="1"/>
</dbReference>
<gene>
    <name evidence="5" type="primary">ORF143656</name>
</gene>
<organism evidence="5">
    <name type="scientific">Arion vulgaris</name>
    <dbReference type="NCBI Taxonomy" id="1028688"/>
    <lineage>
        <taxon>Eukaryota</taxon>
        <taxon>Metazoa</taxon>
        <taxon>Spiralia</taxon>
        <taxon>Lophotrochozoa</taxon>
        <taxon>Mollusca</taxon>
        <taxon>Gastropoda</taxon>
        <taxon>Heterobranchia</taxon>
        <taxon>Euthyneura</taxon>
        <taxon>Panpulmonata</taxon>
        <taxon>Eupulmonata</taxon>
        <taxon>Stylommatophora</taxon>
        <taxon>Helicina</taxon>
        <taxon>Arionoidea</taxon>
        <taxon>Arionidae</taxon>
        <taxon>Arion</taxon>
    </lineage>
</organism>
<dbReference type="SUPFAM" id="SSF49562">
    <property type="entry name" value="C2 domain (Calcium/lipid-binding domain, CaLB)"/>
    <property type="match status" value="1"/>
</dbReference>
<accession>A0A0B7AUU5</accession>
<dbReference type="PRINTS" id="PR00399">
    <property type="entry name" value="SYNAPTOTAGMN"/>
</dbReference>
<proteinExistence type="predicted"/>
<dbReference type="Gene3D" id="2.60.40.150">
    <property type="entry name" value="C2 domain"/>
    <property type="match status" value="1"/>
</dbReference>
<dbReference type="AlphaFoldDB" id="A0A0B7AUU5"/>
<dbReference type="InterPro" id="IPR001565">
    <property type="entry name" value="Synaptotagmin"/>
</dbReference>
<dbReference type="Pfam" id="PF00168">
    <property type="entry name" value="C2"/>
    <property type="match status" value="1"/>
</dbReference>
<dbReference type="InterPro" id="IPR000008">
    <property type="entry name" value="C2_dom"/>
</dbReference>
<evidence type="ECO:0000256" key="1">
    <source>
        <dbReference type="ARBA" id="ARBA00004370"/>
    </source>
</evidence>
<comment type="subcellular location">
    <subcellularLocation>
        <location evidence="1">Membrane</location>
    </subcellularLocation>
</comment>
<feature type="domain" description="C2" evidence="4">
    <location>
        <begin position="159"/>
        <end position="261"/>
    </location>
</feature>
<feature type="non-terminal residue" evidence="5">
    <location>
        <position position="261"/>
    </location>
</feature>
<reference evidence="5" key="1">
    <citation type="submission" date="2014-12" db="EMBL/GenBank/DDBJ databases">
        <title>Insight into the proteome of Arion vulgaris.</title>
        <authorList>
            <person name="Aradska J."/>
            <person name="Bulat T."/>
            <person name="Smidak R."/>
            <person name="Sarate P."/>
            <person name="Gangsoo J."/>
            <person name="Sialana F."/>
            <person name="Bilban M."/>
            <person name="Lubec G."/>
        </authorList>
    </citation>
    <scope>NUCLEOTIDE SEQUENCE</scope>
    <source>
        <tissue evidence="5">Skin</tissue>
    </source>
</reference>
<keyword evidence="3" id="KW-0472">Membrane</keyword>
<protein>
    <recommendedName>
        <fullName evidence="4">C2 domain-containing protein</fullName>
    </recommendedName>
</protein>
<evidence type="ECO:0000256" key="3">
    <source>
        <dbReference type="ARBA" id="ARBA00023136"/>
    </source>
</evidence>
<feature type="non-terminal residue" evidence="5">
    <location>
        <position position="1"/>
    </location>
</feature>
<dbReference type="InterPro" id="IPR035892">
    <property type="entry name" value="C2_domain_sf"/>
</dbReference>
<dbReference type="GO" id="GO:0042043">
    <property type="term" value="F:neurexin family protein binding"/>
    <property type="evidence" value="ECO:0007669"/>
    <property type="project" value="TreeGrafter"/>
</dbReference>
<dbReference type="CDD" id="cd08521">
    <property type="entry name" value="C2A_SLP"/>
    <property type="match status" value="1"/>
</dbReference>
<evidence type="ECO:0000256" key="2">
    <source>
        <dbReference type="ARBA" id="ARBA00022737"/>
    </source>
</evidence>
<dbReference type="PROSITE" id="PS50004">
    <property type="entry name" value="C2"/>
    <property type="match status" value="1"/>
</dbReference>
<dbReference type="GO" id="GO:0070382">
    <property type="term" value="C:exocytic vesicle"/>
    <property type="evidence" value="ECO:0007669"/>
    <property type="project" value="TreeGrafter"/>
</dbReference>
<dbReference type="SMART" id="SM00239">
    <property type="entry name" value="C2"/>
    <property type="match status" value="1"/>
</dbReference>
<evidence type="ECO:0000313" key="5">
    <source>
        <dbReference type="EMBL" id="CEK84623.1"/>
    </source>
</evidence>
<dbReference type="GO" id="GO:0005886">
    <property type="term" value="C:plasma membrane"/>
    <property type="evidence" value="ECO:0007669"/>
    <property type="project" value="TreeGrafter"/>
</dbReference>